<accession>A0ABZ2V6S7</accession>
<gene>
    <name evidence="2" type="ORF">AABB29_06375</name>
</gene>
<evidence type="ECO:0000256" key="1">
    <source>
        <dbReference type="SAM" id="MobiDB-lite"/>
    </source>
</evidence>
<feature type="compositionally biased region" description="Basic and acidic residues" evidence="1">
    <location>
        <begin position="115"/>
        <end position="135"/>
    </location>
</feature>
<proteinExistence type="predicted"/>
<protein>
    <recommendedName>
        <fullName evidence="4">HK97 gp10 family phage protein</fullName>
    </recommendedName>
</protein>
<dbReference type="EMBL" id="CP150951">
    <property type="protein sequence ID" value="WZC50262.1"/>
    <property type="molecule type" value="Genomic_DNA"/>
</dbReference>
<evidence type="ECO:0000313" key="3">
    <source>
        <dbReference type="Proteomes" id="UP001440612"/>
    </source>
</evidence>
<sequence length="147" mass="15860">MELKEFISETIAAIADATSELQSKYADEQILINPPSAQSGSDVYLSGSRNYTMRRVQNISFDVAVTAATSKELGGKAGIRVLSLELGGDGTSAYSGEQVSRVSFAVPITLKPTEEEMKNIEQGKKEDKEADERWNAAKASGRRKGIA</sequence>
<dbReference type="Proteomes" id="UP001440612">
    <property type="component" value="Chromosome"/>
</dbReference>
<name>A0ABZ2V6S7_9RHOB</name>
<keyword evidence="3" id="KW-1185">Reference proteome</keyword>
<dbReference type="RefSeq" id="WP_341368364.1">
    <property type="nucleotide sequence ID" value="NZ_CP150951.2"/>
</dbReference>
<evidence type="ECO:0000313" key="2">
    <source>
        <dbReference type="EMBL" id="WZC50262.1"/>
    </source>
</evidence>
<organism evidence="2 3">
    <name type="scientific">Yoonia phaeophyticola</name>
    <dbReference type="NCBI Taxonomy" id="3137369"/>
    <lineage>
        <taxon>Bacteria</taxon>
        <taxon>Pseudomonadati</taxon>
        <taxon>Pseudomonadota</taxon>
        <taxon>Alphaproteobacteria</taxon>
        <taxon>Rhodobacterales</taxon>
        <taxon>Paracoccaceae</taxon>
        <taxon>Yoonia</taxon>
    </lineage>
</organism>
<reference evidence="3" key="1">
    <citation type="submission" date="2024-04" db="EMBL/GenBank/DDBJ databases">
        <title>Phylogenomic analyses of a clade within the roseobacter group suggest taxonomic reassignments of species of the genera Aestuariivita, Citreicella, Loktanella, Nautella, Pelagibaca, Ruegeria, Thalassobius, Thiobacimonas and Tropicibacter, and the proposal o.</title>
        <authorList>
            <person name="Jeon C.O."/>
        </authorList>
    </citation>
    <scope>NUCLEOTIDE SEQUENCE [LARGE SCALE GENOMIC DNA]</scope>
    <source>
        <strain evidence="3">BS5-3</strain>
    </source>
</reference>
<feature type="region of interest" description="Disordered" evidence="1">
    <location>
        <begin position="115"/>
        <end position="147"/>
    </location>
</feature>
<evidence type="ECO:0008006" key="4">
    <source>
        <dbReference type="Google" id="ProtNLM"/>
    </source>
</evidence>